<feature type="region of interest" description="Disordered" evidence="1">
    <location>
        <begin position="161"/>
        <end position="185"/>
    </location>
</feature>
<accession>A0A1X7V440</accession>
<sequence length="199" mass="19528">MPKTCRTGRRGRGSGRGVSREGAGPTLASPGRGRPRHGVPLTRADLSPVSAPVVQEPGPSSSALSEFLALIRQEVRQQLAAASPAGIQDHFGAPLVPADPVASPLADSPSGSPAGVLVRRAGSPPVLTPGVAPVFPPGGAPVLPPGGAPVLPPGGAPVLPPGGAPVLPPGGAPVLPHGGALPAPGLPLLQQQRQQMIAS</sequence>
<feature type="compositionally biased region" description="Basic residues" evidence="1">
    <location>
        <begin position="1"/>
        <end position="13"/>
    </location>
</feature>
<evidence type="ECO:0000256" key="1">
    <source>
        <dbReference type="SAM" id="MobiDB-lite"/>
    </source>
</evidence>
<dbReference type="EnsemblMetazoa" id="Aqu2.1.34569_001">
    <property type="protein sequence ID" value="Aqu2.1.34569_001"/>
    <property type="gene ID" value="Aqu2.1.34569"/>
</dbReference>
<dbReference type="AlphaFoldDB" id="A0A1X7V440"/>
<proteinExistence type="predicted"/>
<name>A0A1X7V440_AMPQE</name>
<reference evidence="2" key="1">
    <citation type="submission" date="2017-05" db="UniProtKB">
        <authorList>
            <consortium name="EnsemblMetazoa"/>
        </authorList>
    </citation>
    <scope>IDENTIFICATION</scope>
</reference>
<feature type="compositionally biased region" description="Pro residues" evidence="1">
    <location>
        <begin position="161"/>
        <end position="171"/>
    </location>
</feature>
<feature type="compositionally biased region" description="Low complexity" evidence="1">
    <location>
        <begin position="172"/>
        <end position="185"/>
    </location>
</feature>
<protein>
    <submittedName>
        <fullName evidence="2">Uncharacterized protein</fullName>
    </submittedName>
</protein>
<feature type="region of interest" description="Disordered" evidence="1">
    <location>
        <begin position="1"/>
        <end position="59"/>
    </location>
</feature>
<evidence type="ECO:0000313" key="2">
    <source>
        <dbReference type="EnsemblMetazoa" id="Aqu2.1.34569_001"/>
    </source>
</evidence>
<organism evidence="2">
    <name type="scientific">Amphimedon queenslandica</name>
    <name type="common">Sponge</name>
    <dbReference type="NCBI Taxonomy" id="400682"/>
    <lineage>
        <taxon>Eukaryota</taxon>
        <taxon>Metazoa</taxon>
        <taxon>Porifera</taxon>
        <taxon>Demospongiae</taxon>
        <taxon>Heteroscleromorpha</taxon>
        <taxon>Haplosclerida</taxon>
        <taxon>Niphatidae</taxon>
        <taxon>Amphimedon</taxon>
    </lineage>
</organism>
<dbReference type="InParanoid" id="A0A1X7V440"/>